<evidence type="ECO:0000259" key="2">
    <source>
        <dbReference type="Pfam" id="PF00078"/>
    </source>
</evidence>
<keyword evidence="4" id="KW-1185">Reference proteome</keyword>
<dbReference type="Pfam" id="PF00078">
    <property type="entry name" value="RVT_1"/>
    <property type="match status" value="1"/>
</dbReference>
<dbReference type="InterPro" id="IPR052343">
    <property type="entry name" value="Retrotransposon-Effector_Assoc"/>
</dbReference>
<keyword evidence="1" id="KW-0472">Membrane</keyword>
<dbReference type="OMA" id="ELIWACI"/>
<dbReference type="InterPro" id="IPR000477">
    <property type="entry name" value="RT_dom"/>
</dbReference>
<accession>A0A151RHR3</accession>
<reference evidence="3" key="1">
    <citation type="journal article" date="2012" name="Nat. Biotechnol.">
        <title>Draft genome sequence of pigeonpea (Cajanus cajan), an orphan legume crop of resource-poor farmers.</title>
        <authorList>
            <person name="Varshney R.K."/>
            <person name="Chen W."/>
            <person name="Li Y."/>
            <person name="Bharti A.K."/>
            <person name="Saxena R.K."/>
            <person name="Schlueter J.A."/>
            <person name="Donoghue M.T."/>
            <person name="Azam S."/>
            <person name="Fan G."/>
            <person name="Whaley A.M."/>
            <person name="Farmer A.D."/>
            <person name="Sheridan J."/>
            <person name="Iwata A."/>
            <person name="Tuteja R."/>
            <person name="Penmetsa R.V."/>
            <person name="Wu W."/>
            <person name="Upadhyaya H.D."/>
            <person name="Yang S.P."/>
            <person name="Shah T."/>
            <person name="Saxena K.B."/>
            <person name="Michael T."/>
            <person name="McCombie W.R."/>
            <person name="Yang B."/>
            <person name="Zhang G."/>
            <person name="Yang H."/>
            <person name="Wang J."/>
            <person name="Spillane C."/>
            <person name="Cook D.R."/>
            <person name="May G.D."/>
            <person name="Xu X."/>
            <person name="Jackson S.A."/>
        </authorList>
    </citation>
    <scope>NUCLEOTIDE SEQUENCE [LARGE SCALE GENOMIC DNA]</scope>
</reference>
<feature type="transmembrane region" description="Helical" evidence="1">
    <location>
        <begin position="69"/>
        <end position="88"/>
    </location>
</feature>
<protein>
    <recommendedName>
        <fullName evidence="2">Reverse transcriptase domain-containing protein</fullName>
    </recommendedName>
</protein>
<sequence length="146" mass="17102">MEKLVHPNQSSFVPQRNNKDNIIIAQEFIHSMRYKSGKIGWMVIKIDPKKYYDKSKWNLIKDTLADIGILHKFIELIWACIFIAKMCILIRQGDMISPYLFVLCMKHLFHLISFVIPHYLWKPICLSRGGPPLSHLTFVDDLVLFA</sequence>
<dbReference type="Gramene" id="C.cajan_36910.t">
    <property type="protein sequence ID" value="C.cajan_36910.t"/>
    <property type="gene ID" value="C.cajan_36910"/>
</dbReference>
<organism evidence="3 4">
    <name type="scientific">Cajanus cajan</name>
    <name type="common">Pigeon pea</name>
    <name type="synonym">Cajanus indicus</name>
    <dbReference type="NCBI Taxonomy" id="3821"/>
    <lineage>
        <taxon>Eukaryota</taxon>
        <taxon>Viridiplantae</taxon>
        <taxon>Streptophyta</taxon>
        <taxon>Embryophyta</taxon>
        <taxon>Tracheophyta</taxon>
        <taxon>Spermatophyta</taxon>
        <taxon>Magnoliopsida</taxon>
        <taxon>eudicotyledons</taxon>
        <taxon>Gunneridae</taxon>
        <taxon>Pentapetalae</taxon>
        <taxon>rosids</taxon>
        <taxon>fabids</taxon>
        <taxon>Fabales</taxon>
        <taxon>Fabaceae</taxon>
        <taxon>Papilionoideae</taxon>
        <taxon>50 kb inversion clade</taxon>
        <taxon>NPAAA clade</taxon>
        <taxon>indigoferoid/millettioid clade</taxon>
        <taxon>Phaseoleae</taxon>
        <taxon>Cajanus</taxon>
    </lineage>
</organism>
<feature type="domain" description="Reverse transcriptase" evidence="2">
    <location>
        <begin position="3"/>
        <end position="145"/>
    </location>
</feature>
<keyword evidence="1" id="KW-0812">Transmembrane</keyword>
<evidence type="ECO:0000256" key="1">
    <source>
        <dbReference type="SAM" id="Phobius"/>
    </source>
</evidence>
<dbReference type="AlphaFoldDB" id="A0A151RHR3"/>
<evidence type="ECO:0000313" key="4">
    <source>
        <dbReference type="Proteomes" id="UP000075243"/>
    </source>
</evidence>
<dbReference type="STRING" id="3821.A0A151RHR3"/>
<feature type="transmembrane region" description="Helical" evidence="1">
    <location>
        <begin position="100"/>
        <end position="121"/>
    </location>
</feature>
<gene>
    <name evidence="3" type="ORF">KK1_036537</name>
</gene>
<name>A0A151RHR3_CAJCA</name>
<evidence type="ECO:0000313" key="3">
    <source>
        <dbReference type="EMBL" id="KYP42058.1"/>
    </source>
</evidence>
<proteinExistence type="predicted"/>
<dbReference type="Proteomes" id="UP000075243">
    <property type="component" value="Unassembled WGS sequence"/>
</dbReference>
<dbReference type="PANTHER" id="PTHR46890">
    <property type="entry name" value="NON-LTR RETROLELEMENT REVERSE TRANSCRIPTASE-LIKE PROTEIN-RELATED"/>
    <property type="match status" value="1"/>
</dbReference>
<dbReference type="EMBL" id="KQ483737">
    <property type="protein sequence ID" value="KYP42058.1"/>
    <property type="molecule type" value="Genomic_DNA"/>
</dbReference>
<keyword evidence="1" id="KW-1133">Transmembrane helix</keyword>
<dbReference type="PANTHER" id="PTHR46890:SF48">
    <property type="entry name" value="RNA-DIRECTED DNA POLYMERASE"/>
    <property type="match status" value="1"/>
</dbReference>